<evidence type="ECO:0000256" key="1">
    <source>
        <dbReference type="SAM" id="Phobius"/>
    </source>
</evidence>
<dbReference type="AlphaFoldDB" id="A0A918PDA7"/>
<reference evidence="2" key="2">
    <citation type="submission" date="2020-09" db="EMBL/GenBank/DDBJ databases">
        <authorList>
            <person name="Sun Q."/>
            <person name="Kim S."/>
        </authorList>
    </citation>
    <scope>NUCLEOTIDE SEQUENCE</scope>
    <source>
        <strain evidence="2">KCTC 32255</strain>
    </source>
</reference>
<dbReference type="PANTHER" id="PTHR34219">
    <property type="entry name" value="IRON-REGULATED INNER MEMBRANE PROTEIN-RELATED"/>
    <property type="match status" value="1"/>
</dbReference>
<keyword evidence="1" id="KW-1133">Transmembrane helix</keyword>
<keyword evidence="1" id="KW-0812">Transmembrane</keyword>
<feature type="transmembrane region" description="Helical" evidence="1">
    <location>
        <begin position="246"/>
        <end position="264"/>
    </location>
</feature>
<organism evidence="2 3">
    <name type="scientific">Novosphingobium colocasiae</name>
    <dbReference type="NCBI Taxonomy" id="1256513"/>
    <lineage>
        <taxon>Bacteria</taxon>
        <taxon>Pseudomonadati</taxon>
        <taxon>Pseudomonadota</taxon>
        <taxon>Alphaproteobacteria</taxon>
        <taxon>Sphingomonadales</taxon>
        <taxon>Sphingomonadaceae</taxon>
        <taxon>Novosphingobium</taxon>
    </lineage>
</organism>
<feature type="transmembrane region" description="Helical" evidence="1">
    <location>
        <begin position="33"/>
        <end position="55"/>
    </location>
</feature>
<dbReference type="PANTHER" id="PTHR34219:SF5">
    <property type="entry name" value="BLR4505 PROTEIN"/>
    <property type="match status" value="1"/>
</dbReference>
<reference evidence="2" key="1">
    <citation type="journal article" date="2014" name="Int. J. Syst. Evol. Microbiol.">
        <title>Complete genome sequence of Corynebacterium casei LMG S-19264T (=DSM 44701T), isolated from a smear-ripened cheese.</title>
        <authorList>
            <consortium name="US DOE Joint Genome Institute (JGI-PGF)"/>
            <person name="Walter F."/>
            <person name="Albersmeier A."/>
            <person name="Kalinowski J."/>
            <person name="Ruckert C."/>
        </authorList>
    </citation>
    <scope>NUCLEOTIDE SEQUENCE</scope>
    <source>
        <strain evidence="2">KCTC 32255</strain>
    </source>
</reference>
<accession>A0A918PDA7</accession>
<evidence type="ECO:0000313" key="2">
    <source>
        <dbReference type="EMBL" id="GGZ00774.1"/>
    </source>
</evidence>
<protein>
    <submittedName>
        <fullName evidence="2">Peptidase</fullName>
    </submittedName>
</protein>
<dbReference type="EMBL" id="BMZA01000003">
    <property type="protein sequence ID" value="GGZ00774.1"/>
    <property type="molecule type" value="Genomic_DNA"/>
</dbReference>
<keyword evidence="3" id="KW-1185">Reference proteome</keyword>
<sequence length="439" mass="48119">MATRSAPAPSAVAPATGAGKALSRQLWVILHRWAGLSLTLFLAVAGFTGIFLSWLDELEVATAPELHLAAPPSPGARPMDVLAIRDQVLARYPGARINFVPLDVEPGRSLRLHLSWPDPKTGIEQPGPGWDDLFLDPYTGRELGRREWGDIRQGMKNLMPFVYRLHYSLALGPTAMLVFGVAALIWTLDCFVGFYLTLPVRHKPPARGTVRATGKTWWRRWQPSWMVRWRASGYKLNFDLHRAGGLWLWPLLLVFAWSSVSFNLPQIYVPVMKQLGAEDPREAFFSAMLPRPRAHPALGFEAALARGQVLAGEEARKAGVAMRSDGETYLWHSPEIGAYVYGFTTSADISKHGAGTSVAFDSDTGALKAVQIPTGSNAANTFTAWIVALHTAHVLGTPWRIAVSLIGAAVTMLCITGLVIWTRKRSGRAGRSLRRSAAT</sequence>
<dbReference type="RefSeq" id="WP_189620518.1">
    <property type="nucleotide sequence ID" value="NZ_BMZA01000003.1"/>
</dbReference>
<dbReference type="InterPro" id="IPR005625">
    <property type="entry name" value="PepSY-ass_TM"/>
</dbReference>
<dbReference type="Proteomes" id="UP000648075">
    <property type="component" value="Unassembled WGS sequence"/>
</dbReference>
<keyword evidence="1" id="KW-0472">Membrane</keyword>
<feature type="transmembrane region" description="Helical" evidence="1">
    <location>
        <begin position="165"/>
        <end position="188"/>
    </location>
</feature>
<evidence type="ECO:0000313" key="3">
    <source>
        <dbReference type="Proteomes" id="UP000648075"/>
    </source>
</evidence>
<dbReference type="Pfam" id="PF03929">
    <property type="entry name" value="PepSY_TM"/>
    <property type="match status" value="1"/>
</dbReference>
<name>A0A918PDA7_9SPHN</name>
<proteinExistence type="predicted"/>
<comment type="caution">
    <text evidence="2">The sequence shown here is derived from an EMBL/GenBank/DDBJ whole genome shotgun (WGS) entry which is preliminary data.</text>
</comment>
<feature type="transmembrane region" description="Helical" evidence="1">
    <location>
        <begin position="401"/>
        <end position="421"/>
    </location>
</feature>
<feature type="transmembrane region" description="Helical" evidence="1">
    <location>
        <begin position="378"/>
        <end position="395"/>
    </location>
</feature>
<gene>
    <name evidence="2" type="ORF">GCM10011614_14820</name>
</gene>